<dbReference type="RefSeq" id="WP_168079021.1">
    <property type="nucleotide sequence ID" value="NZ_BAAAQJ010000009.1"/>
</dbReference>
<dbReference type="PROSITE" id="PS51173">
    <property type="entry name" value="CBM2"/>
    <property type="match status" value="1"/>
</dbReference>
<dbReference type="SUPFAM" id="SSF49384">
    <property type="entry name" value="Carbohydrate-binding domain"/>
    <property type="match status" value="1"/>
</dbReference>
<feature type="chain" id="PRO_5039214247" description="CBM2 domain-containing protein" evidence="1">
    <location>
        <begin position="23"/>
        <end position="508"/>
    </location>
</feature>
<dbReference type="GO" id="GO:0004553">
    <property type="term" value="F:hydrolase activity, hydrolyzing O-glycosyl compounds"/>
    <property type="evidence" value="ECO:0007669"/>
    <property type="project" value="InterPro"/>
</dbReference>
<keyword evidence="4" id="KW-1185">Reference proteome</keyword>
<protein>
    <recommendedName>
        <fullName evidence="2">CBM2 domain-containing protein</fullName>
    </recommendedName>
</protein>
<name>A0A8J3LJH9_9ACTN</name>
<dbReference type="Gene3D" id="3.20.20.80">
    <property type="entry name" value="Glycosidases"/>
    <property type="match status" value="1"/>
</dbReference>
<accession>A0A8J3LJH9</accession>
<feature type="domain" description="CBM2" evidence="2">
    <location>
        <begin position="27"/>
        <end position="136"/>
    </location>
</feature>
<dbReference type="GO" id="GO:0005975">
    <property type="term" value="P:carbohydrate metabolic process"/>
    <property type="evidence" value="ECO:0007669"/>
    <property type="project" value="InterPro"/>
</dbReference>
<comment type="caution">
    <text evidence="3">The sequence shown here is derived from an EMBL/GenBank/DDBJ whole genome shotgun (WGS) entry which is preliminary data.</text>
</comment>
<dbReference type="Proteomes" id="UP000653674">
    <property type="component" value="Unassembled WGS sequence"/>
</dbReference>
<organism evidence="3 4">
    <name type="scientific">Planosporangium flavigriseum</name>
    <dbReference type="NCBI Taxonomy" id="373681"/>
    <lineage>
        <taxon>Bacteria</taxon>
        <taxon>Bacillati</taxon>
        <taxon>Actinomycetota</taxon>
        <taxon>Actinomycetes</taxon>
        <taxon>Micromonosporales</taxon>
        <taxon>Micromonosporaceae</taxon>
        <taxon>Planosporangium</taxon>
    </lineage>
</organism>
<dbReference type="Gene3D" id="2.60.40.290">
    <property type="match status" value="1"/>
</dbReference>
<dbReference type="InterPro" id="IPR008965">
    <property type="entry name" value="CBM2/CBM3_carb-bd_dom_sf"/>
</dbReference>
<dbReference type="PANTHER" id="PTHR42976:SF1">
    <property type="entry name" value="GH18 DOMAIN-CONTAINING PROTEIN-RELATED"/>
    <property type="match status" value="1"/>
</dbReference>
<evidence type="ECO:0000313" key="4">
    <source>
        <dbReference type="Proteomes" id="UP000653674"/>
    </source>
</evidence>
<dbReference type="GO" id="GO:0030247">
    <property type="term" value="F:polysaccharide binding"/>
    <property type="evidence" value="ECO:0007669"/>
    <property type="project" value="UniProtKB-UniRule"/>
</dbReference>
<dbReference type="SMART" id="SM00637">
    <property type="entry name" value="CBD_II"/>
    <property type="match status" value="1"/>
</dbReference>
<dbReference type="InterPro" id="IPR052750">
    <property type="entry name" value="GH18_Chitinase"/>
</dbReference>
<dbReference type="AlphaFoldDB" id="A0A8J3LJH9"/>
<evidence type="ECO:0000313" key="3">
    <source>
        <dbReference type="EMBL" id="GIG74363.1"/>
    </source>
</evidence>
<dbReference type="PANTHER" id="PTHR42976">
    <property type="entry name" value="BIFUNCTIONAL CHITINASE/LYSOZYME-RELATED"/>
    <property type="match status" value="1"/>
</dbReference>
<dbReference type="Pfam" id="PF00553">
    <property type="entry name" value="CBM_2"/>
    <property type="match status" value="1"/>
</dbReference>
<dbReference type="InterPro" id="IPR001919">
    <property type="entry name" value="CBD2"/>
</dbReference>
<sequence>MKSRVVLAIVGAAALLAASGVAVRLLSADRAPVFTAEYAQTAIWESGFIGTFTISNPSNRGASDWTISFDFPRDATFAGVWNGELYASKATYVIKPIASTRTVGAHRSITVGLTAVAGRPVLPRNCAINGKPCKFVATAAALAPARVGATEGFGVASPGAPGVPGPAANAPGRSGTRHATVQAAPPRTTTFAPSVNVTNPDRPSLSAIADVSGARTLTMVSALPSTGGRCDLKWGGAVEPQAYAKEIAEATNSGIALIASIGAANGLDLARACGSVAALESQVQKLLDLGVRSVDFTIGSASLADGAVNTRLAQAVVGLKARYPGLRISYSLPAAGSGGSPIRAESVTGPLVAARRAGAVIDRVNVLPVDVTAPLDVLKPLLGRVGSAGMVDDLLTAATGVHDQLMKIQGVNAATAWRSLGIIPAIGTDDLATKSSQLADLVGRLADFAQSKELGLIGLVPLNTGQACLGGVVGQLLALPAIPLLSCINPAALPGFFAIADSFNRALR</sequence>
<feature type="signal peptide" evidence="1">
    <location>
        <begin position="1"/>
        <end position="22"/>
    </location>
</feature>
<dbReference type="InterPro" id="IPR012291">
    <property type="entry name" value="CBM2_carb-bd_dom_sf"/>
</dbReference>
<evidence type="ECO:0000259" key="2">
    <source>
        <dbReference type="PROSITE" id="PS51173"/>
    </source>
</evidence>
<proteinExistence type="predicted"/>
<evidence type="ECO:0000256" key="1">
    <source>
        <dbReference type="SAM" id="SignalP"/>
    </source>
</evidence>
<gene>
    <name evidence="3" type="ORF">Pfl04_27670</name>
</gene>
<dbReference type="EMBL" id="BONU01000017">
    <property type="protein sequence ID" value="GIG74363.1"/>
    <property type="molecule type" value="Genomic_DNA"/>
</dbReference>
<keyword evidence="1" id="KW-0732">Signal</keyword>
<reference evidence="3" key="1">
    <citation type="submission" date="2021-01" db="EMBL/GenBank/DDBJ databases">
        <title>Whole genome shotgun sequence of Planosporangium flavigriseum NBRC 105377.</title>
        <authorList>
            <person name="Komaki H."/>
            <person name="Tamura T."/>
        </authorList>
    </citation>
    <scope>NUCLEOTIDE SEQUENCE</scope>
    <source>
        <strain evidence="3">NBRC 105377</strain>
    </source>
</reference>